<feature type="domain" description="RNase H type-1" evidence="1">
    <location>
        <begin position="79"/>
        <end position="198"/>
    </location>
</feature>
<dbReference type="Proteomes" id="UP000327085">
    <property type="component" value="Chromosome 7"/>
</dbReference>
<evidence type="ECO:0000313" key="4">
    <source>
        <dbReference type="Proteomes" id="UP000327085"/>
    </source>
</evidence>
<evidence type="ECO:0000259" key="1">
    <source>
        <dbReference type="Pfam" id="PF13456"/>
    </source>
</evidence>
<dbReference type="InterPro" id="IPR052929">
    <property type="entry name" value="RNase_H-like_EbsB-rel"/>
</dbReference>
<reference evidence="4" key="2">
    <citation type="journal article" date="2020" name="Plant J.">
        <title>Transposons played a major role in the diversification between the closely related almond and peach genomes: results from the almond genome sequence.</title>
        <authorList>
            <person name="Alioto T."/>
            <person name="Alexiou K.G."/>
            <person name="Bardil A."/>
            <person name="Barteri F."/>
            <person name="Castanera R."/>
            <person name="Cruz F."/>
            <person name="Dhingra A."/>
            <person name="Duval H."/>
            <person name="Fernandez I Marti A."/>
            <person name="Frias L."/>
            <person name="Galan B."/>
            <person name="Garcia J.L."/>
            <person name="Howad W."/>
            <person name="Gomez-Garrido J."/>
            <person name="Gut M."/>
            <person name="Julca I."/>
            <person name="Morata J."/>
            <person name="Puigdomenech P."/>
            <person name="Ribeca P."/>
            <person name="Rubio Cabetas M.J."/>
            <person name="Vlasova A."/>
            <person name="Wirthensohn M."/>
            <person name="Garcia-Mas J."/>
            <person name="Gabaldon T."/>
            <person name="Casacuberta J.M."/>
            <person name="Arus P."/>
        </authorList>
    </citation>
    <scope>NUCLEOTIDE SEQUENCE [LARGE SCALE GENOMIC DNA]</scope>
    <source>
        <strain evidence="4">cv. Texas</strain>
    </source>
</reference>
<evidence type="ECO:0000313" key="2">
    <source>
        <dbReference type="EMBL" id="KAI5319389.1"/>
    </source>
</evidence>
<dbReference type="Proteomes" id="UP001054821">
    <property type="component" value="Chromosome 7"/>
</dbReference>
<keyword evidence="5" id="KW-1185">Reference proteome</keyword>
<dbReference type="GO" id="GO:0004523">
    <property type="term" value="F:RNA-DNA hybrid ribonuclease activity"/>
    <property type="evidence" value="ECO:0007669"/>
    <property type="project" value="InterPro"/>
</dbReference>
<dbReference type="InterPro" id="IPR012337">
    <property type="entry name" value="RNaseH-like_sf"/>
</dbReference>
<reference evidence="2 5" key="3">
    <citation type="journal article" date="2022" name="G3 (Bethesda)">
        <title>Whole-genome sequence and methylome profiling of the almond [Prunus dulcis (Mill.) D.A. Webb] cultivar 'Nonpareil'.</title>
        <authorList>
            <person name="D'Amico-Willman K.M."/>
            <person name="Ouma W.Z."/>
            <person name="Meulia T."/>
            <person name="Sideli G.M."/>
            <person name="Gradziel T.M."/>
            <person name="Fresnedo-Ramirez J."/>
        </authorList>
    </citation>
    <scope>NUCLEOTIDE SEQUENCE [LARGE SCALE GENOMIC DNA]</scope>
    <source>
        <strain evidence="2">Clone GOH B32 T37-40</strain>
    </source>
</reference>
<name>A0A5E4E6V9_PRUDU</name>
<dbReference type="Gramene" id="VVA09558">
    <property type="protein sequence ID" value="VVA09558"/>
    <property type="gene ID" value="Prudul26B014782"/>
</dbReference>
<dbReference type="InParanoid" id="A0A5E4E6V9"/>
<protein>
    <submittedName>
        <fullName evidence="3">PREDICTED: reverse mRNAase</fullName>
    </submittedName>
</protein>
<reference evidence="3" key="1">
    <citation type="submission" date="2019-07" db="EMBL/GenBank/DDBJ databases">
        <authorList>
            <person name="Alioto T."/>
            <person name="Alioto T."/>
            <person name="Gomez Garrido J."/>
        </authorList>
    </citation>
    <scope>NUCLEOTIDE SEQUENCE</scope>
</reference>
<dbReference type="AlphaFoldDB" id="A0A5E4E6V9"/>
<dbReference type="PANTHER" id="PTHR47074">
    <property type="entry name" value="BNAC02G40300D PROTEIN"/>
    <property type="match status" value="1"/>
</dbReference>
<organism evidence="3 4">
    <name type="scientific">Prunus dulcis</name>
    <name type="common">Almond</name>
    <name type="synonym">Amygdalus dulcis</name>
    <dbReference type="NCBI Taxonomy" id="3755"/>
    <lineage>
        <taxon>Eukaryota</taxon>
        <taxon>Viridiplantae</taxon>
        <taxon>Streptophyta</taxon>
        <taxon>Embryophyta</taxon>
        <taxon>Tracheophyta</taxon>
        <taxon>Spermatophyta</taxon>
        <taxon>Magnoliopsida</taxon>
        <taxon>eudicotyledons</taxon>
        <taxon>Gunneridae</taxon>
        <taxon>Pentapetalae</taxon>
        <taxon>rosids</taxon>
        <taxon>fabids</taxon>
        <taxon>Rosales</taxon>
        <taxon>Rosaceae</taxon>
        <taxon>Amygdaloideae</taxon>
        <taxon>Amygdaleae</taxon>
        <taxon>Prunus</taxon>
    </lineage>
</organism>
<proteinExistence type="predicted"/>
<dbReference type="GO" id="GO:0003676">
    <property type="term" value="F:nucleic acid binding"/>
    <property type="evidence" value="ECO:0007669"/>
    <property type="project" value="InterPro"/>
</dbReference>
<accession>A0A5E4E6V9</accession>
<dbReference type="InterPro" id="IPR002156">
    <property type="entry name" value="RNaseH_domain"/>
</dbReference>
<dbReference type="PANTHER" id="PTHR47074:SF73">
    <property type="entry name" value="OS04G0448401 PROTEIN"/>
    <property type="match status" value="1"/>
</dbReference>
<dbReference type="OMA" id="MREEVWI"/>
<evidence type="ECO:0000313" key="3">
    <source>
        <dbReference type="EMBL" id="VVA09558.1"/>
    </source>
</evidence>
<dbReference type="Gene3D" id="3.30.420.10">
    <property type="entry name" value="Ribonuclease H-like superfamily/Ribonuclease H"/>
    <property type="match status" value="1"/>
</dbReference>
<dbReference type="CDD" id="cd06222">
    <property type="entry name" value="RNase_H_like"/>
    <property type="match status" value="1"/>
</dbReference>
<evidence type="ECO:0000313" key="5">
    <source>
        <dbReference type="Proteomes" id="UP001054821"/>
    </source>
</evidence>
<dbReference type="InterPro" id="IPR036397">
    <property type="entry name" value="RNaseH_sf"/>
</dbReference>
<dbReference type="Pfam" id="PF13456">
    <property type="entry name" value="RVT_3"/>
    <property type="match status" value="1"/>
</dbReference>
<sequence>MEDYMEVQPDSQTQEFSMEDVFEGKPVRPNQSLVRIRQMLGEFHFASSPVTTPLMVRAPSSVTSEDTRSLPPHRWCKVNVDASWDKVSVKSGLGGVVRYEDGNFLGGYEGFRLTASVLEAEAHSALKGISLAADLGATCIIIETDSKELVQNVNGGIGRSVWSIYPILFAIRNRCNQFNFCNWRWIPHRLNGLDDSIAANARRGMREEVWIHRPPSSLVFDL</sequence>
<dbReference type="EMBL" id="JAJFAZ020000007">
    <property type="protein sequence ID" value="KAI5319389.1"/>
    <property type="molecule type" value="Genomic_DNA"/>
</dbReference>
<gene>
    <name evidence="3" type="ORF">ALMOND_2B014782</name>
    <name evidence="2" type="ORF">L3X38_039097</name>
</gene>
<dbReference type="InterPro" id="IPR044730">
    <property type="entry name" value="RNase_H-like_dom_plant"/>
</dbReference>
<dbReference type="SUPFAM" id="SSF53098">
    <property type="entry name" value="Ribonuclease H-like"/>
    <property type="match status" value="1"/>
</dbReference>
<dbReference type="EMBL" id="CABIKO010000001">
    <property type="protein sequence ID" value="VVA09558.1"/>
    <property type="molecule type" value="Genomic_DNA"/>
</dbReference>